<gene>
    <name evidence="2" type="ordered locus">MYSTI_04756</name>
</gene>
<dbReference type="InterPro" id="IPR027471">
    <property type="entry name" value="YbeD-like_sf"/>
</dbReference>
<dbReference type="Proteomes" id="UP000011131">
    <property type="component" value="Chromosome"/>
</dbReference>
<dbReference type="eggNOG" id="COG2921">
    <property type="taxonomic scope" value="Bacteria"/>
</dbReference>
<dbReference type="AlphaFoldDB" id="L7UDC4"/>
<comment type="similarity">
    <text evidence="1">Belongs to the UPF0250 family.</text>
</comment>
<name>L7UDC4_MYXSD</name>
<evidence type="ECO:0000313" key="3">
    <source>
        <dbReference type="Proteomes" id="UP000011131"/>
    </source>
</evidence>
<dbReference type="OrthoDB" id="5516287at2"/>
<dbReference type="Gene3D" id="3.30.70.260">
    <property type="match status" value="1"/>
</dbReference>
<dbReference type="KEGG" id="msd:MYSTI_04756"/>
<sequence>MKKDGPGDTPSEDAEKKPLIEYPSVYTFKVMGKKDSGFAEHVRDLFRKLMGSEISPDSIHEQPSSKGNYVSLSVSVYLLSEEQRRGIYDQLHKDPRVIYYL</sequence>
<dbReference type="GO" id="GO:0005829">
    <property type="term" value="C:cytosol"/>
    <property type="evidence" value="ECO:0007669"/>
    <property type="project" value="TreeGrafter"/>
</dbReference>
<keyword evidence="3" id="KW-1185">Reference proteome</keyword>
<organism evidence="2 3">
    <name type="scientific">Myxococcus stipitatus (strain DSM 14675 / JCM 12634 / Mx s8)</name>
    <dbReference type="NCBI Taxonomy" id="1278073"/>
    <lineage>
        <taxon>Bacteria</taxon>
        <taxon>Pseudomonadati</taxon>
        <taxon>Myxococcota</taxon>
        <taxon>Myxococcia</taxon>
        <taxon>Myxococcales</taxon>
        <taxon>Cystobacterineae</taxon>
        <taxon>Myxococcaceae</taxon>
        <taxon>Myxococcus</taxon>
    </lineage>
</organism>
<dbReference type="Pfam" id="PF04359">
    <property type="entry name" value="DUF493"/>
    <property type="match status" value="1"/>
</dbReference>
<proteinExistence type="inferred from homology"/>
<dbReference type="PANTHER" id="PTHR38036">
    <property type="entry name" value="UPF0250 PROTEIN YBED"/>
    <property type="match status" value="1"/>
</dbReference>
<dbReference type="PANTHER" id="PTHR38036:SF1">
    <property type="entry name" value="UPF0250 PROTEIN YBED"/>
    <property type="match status" value="1"/>
</dbReference>
<reference evidence="2 3" key="1">
    <citation type="journal article" date="2013" name="Genome Announc.">
        <title>Complete genome sequence of Myxococcus stipitatus strain DSM 14675, a fruiting myxobacterium.</title>
        <authorList>
            <person name="Huntley S."/>
            <person name="Kneip S."/>
            <person name="Treuner-Lange A."/>
            <person name="Sogaard-Andersen L."/>
        </authorList>
    </citation>
    <scope>NUCLEOTIDE SEQUENCE [LARGE SCALE GENOMIC DNA]</scope>
    <source>
        <strain evidence="3">DSM 14675 / JCM 12634 / Mx s8</strain>
    </source>
</reference>
<accession>L7UDC4</accession>
<dbReference type="InterPro" id="IPR007454">
    <property type="entry name" value="UPF0250_YbeD-like"/>
</dbReference>
<protein>
    <submittedName>
        <fullName evidence="2">Uncharacterized protein</fullName>
    </submittedName>
</protein>
<dbReference type="SUPFAM" id="SSF117991">
    <property type="entry name" value="YbeD/HP0495-like"/>
    <property type="match status" value="1"/>
</dbReference>
<dbReference type="HOGENOM" id="CLU_161438_1_2_7"/>
<dbReference type="RefSeq" id="WP_015350304.1">
    <property type="nucleotide sequence ID" value="NC_020126.1"/>
</dbReference>
<evidence type="ECO:0000313" key="2">
    <source>
        <dbReference type="EMBL" id="AGC46048.1"/>
    </source>
</evidence>
<evidence type="ECO:0000256" key="1">
    <source>
        <dbReference type="ARBA" id="ARBA00008460"/>
    </source>
</evidence>
<dbReference type="EMBL" id="CP004025">
    <property type="protein sequence ID" value="AGC46048.1"/>
    <property type="molecule type" value="Genomic_DNA"/>
</dbReference>
<dbReference type="STRING" id="1278073.MYSTI_04756"/>
<dbReference type="PATRIC" id="fig|1278073.3.peg.4831"/>